<proteinExistence type="predicted"/>
<dbReference type="Proteomes" id="UP000555756">
    <property type="component" value="Unassembled WGS sequence"/>
</dbReference>
<dbReference type="AlphaFoldDB" id="A0A7W4PGL8"/>
<protein>
    <submittedName>
        <fullName evidence="1">Uncharacterized protein</fullName>
    </submittedName>
</protein>
<comment type="caution">
    <text evidence="1">The sequence shown here is derived from an EMBL/GenBank/DDBJ whole genome shotgun (WGS) entry which is preliminary data.</text>
</comment>
<accession>A0A7W4PGL8</accession>
<dbReference type="EMBL" id="JABEQF010000005">
    <property type="protein sequence ID" value="MBB2190126.1"/>
    <property type="molecule type" value="Genomic_DNA"/>
</dbReference>
<sequence length="105" mass="11543">MNRAHAPAASRRPRGAPAIPLRAWCRGSVLRHASPPGMQPRRAEPDRRPGFTHHVALGCAWMAVRAIHGLRSRGVLRPRHVSRLLPVIVRMSGVSGTEIPLKSSR</sequence>
<reference evidence="1 2" key="1">
    <citation type="submission" date="2020-04" db="EMBL/GenBank/DDBJ databases">
        <title>Description of novel Gluconacetobacter.</title>
        <authorList>
            <person name="Sombolestani A."/>
        </authorList>
    </citation>
    <scope>NUCLEOTIDE SEQUENCE [LARGE SCALE GENOMIC DNA]</scope>
    <source>
        <strain evidence="1 2">LMG 21311</strain>
    </source>
</reference>
<organism evidence="1 2">
    <name type="scientific">Gluconacetobacter azotocaptans</name>
    <dbReference type="NCBI Taxonomy" id="142834"/>
    <lineage>
        <taxon>Bacteria</taxon>
        <taxon>Pseudomonadati</taxon>
        <taxon>Pseudomonadota</taxon>
        <taxon>Alphaproteobacteria</taxon>
        <taxon>Acetobacterales</taxon>
        <taxon>Acetobacteraceae</taxon>
        <taxon>Gluconacetobacter</taxon>
    </lineage>
</organism>
<name>A0A7W4PGL8_9PROT</name>
<evidence type="ECO:0000313" key="2">
    <source>
        <dbReference type="Proteomes" id="UP000555756"/>
    </source>
</evidence>
<keyword evidence="2" id="KW-1185">Reference proteome</keyword>
<dbReference type="RefSeq" id="WP_183119245.1">
    <property type="nucleotide sequence ID" value="NZ_JABEQF010000005.1"/>
</dbReference>
<evidence type="ECO:0000313" key="1">
    <source>
        <dbReference type="EMBL" id="MBB2190126.1"/>
    </source>
</evidence>
<gene>
    <name evidence="1" type="ORF">HLH34_09105</name>
</gene>